<proteinExistence type="predicted"/>
<gene>
    <name evidence="1" type="ORF">V6N11_073222</name>
</gene>
<organism evidence="1 2">
    <name type="scientific">Hibiscus sabdariffa</name>
    <name type="common">roselle</name>
    <dbReference type="NCBI Taxonomy" id="183260"/>
    <lineage>
        <taxon>Eukaryota</taxon>
        <taxon>Viridiplantae</taxon>
        <taxon>Streptophyta</taxon>
        <taxon>Embryophyta</taxon>
        <taxon>Tracheophyta</taxon>
        <taxon>Spermatophyta</taxon>
        <taxon>Magnoliopsida</taxon>
        <taxon>eudicotyledons</taxon>
        <taxon>Gunneridae</taxon>
        <taxon>Pentapetalae</taxon>
        <taxon>rosids</taxon>
        <taxon>malvids</taxon>
        <taxon>Malvales</taxon>
        <taxon>Malvaceae</taxon>
        <taxon>Malvoideae</taxon>
        <taxon>Hibiscus</taxon>
    </lineage>
</organism>
<accession>A0ABR2A6D9</accession>
<evidence type="ECO:0000313" key="1">
    <source>
        <dbReference type="EMBL" id="KAK8488175.1"/>
    </source>
</evidence>
<evidence type="ECO:0000313" key="2">
    <source>
        <dbReference type="Proteomes" id="UP001396334"/>
    </source>
</evidence>
<dbReference type="EMBL" id="JBBPBN010000359">
    <property type="protein sequence ID" value="KAK8488175.1"/>
    <property type="molecule type" value="Genomic_DNA"/>
</dbReference>
<name>A0ABR2A6D9_9ROSI</name>
<reference evidence="1 2" key="1">
    <citation type="journal article" date="2024" name="G3 (Bethesda)">
        <title>Genome assembly of Hibiscus sabdariffa L. provides insights into metabolisms of medicinal natural products.</title>
        <authorList>
            <person name="Kim T."/>
        </authorList>
    </citation>
    <scope>NUCLEOTIDE SEQUENCE [LARGE SCALE GENOMIC DNA]</scope>
    <source>
        <strain evidence="1">TK-2024</strain>
        <tissue evidence="1">Old leaves</tissue>
    </source>
</reference>
<dbReference type="SUPFAM" id="SSF54171">
    <property type="entry name" value="DNA-binding domain"/>
    <property type="match status" value="1"/>
</dbReference>
<comment type="caution">
    <text evidence="1">The sequence shown here is derived from an EMBL/GenBank/DDBJ whole genome shotgun (WGS) entry which is preliminary data.</text>
</comment>
<protein>
    <submittedName>
        <fullName evidence="1">Uncharacterized protein</fullName>
    </submittedName>
</protein>
<keyword evidence="2" id="KW-1185">Reference proteome</keyword>
<dbReference type="InterPro" id="IPR016177">
    <property type="entry name" value="DNA-bd_dom_sf"/>
</dbReference>
<sequence>MASTREQPASLTRGRIISPPPGFGGQRATATKGRRISPPPGFGDPQASSSRRRRLSHPPGFGNQRASSRGRRVSPPPGFGEHRGSTNRARNVSPPPRFGQQLSPLTVATLQRIRERENQGKDRKKAGGSVHYFDNTEPRYSWLLPGWVAEERIVPSGRLYKYYYDPSAHLYRTKYEVLYAWETMGIVCLDP</sequence>
<dbReference type="Proteomes" id="UP001396334">
    <property type="component" value="Unassembled WGS sequence"/>
</dbReference>